<dbReference type="EMBL" id="MU001674">
    <property type="protein sequence ID" value="KAF2460078.1"/>
    <property type="molecule type" value="Genomic_DNA"/>
</dbReference>
<evidence type="ECO:0000256" key="5">
    <source>
        <dbReference type="ARBA" id="ARBA00022679"/>
    </source>
</evidence>
<reference evidence="11" key="1">
    <citation type="journal article" date="2020" name="Stud. Mycol.">
        <title>101 Dothideomycetes genomes: a test case for predicting lifestyles and emergence of pathogens.</title>
        <authorList>
            <person name="Haridas S."/>
            <person name="Albert R."/>
            <person name="Binder M."/>
            <person name="Bloem J."/>
            <person name="Labutti K."/>
            <person name="Salamov A."/>
            <person name="Andreopoulos B."/>
            <person name="Baker S."/>
            <person name="Barry K."/>
            <person name="Bills G."/>
            <person name="Bluhm B."/>
            <person name="Cannon C."/>
            <person name="Castanera R."/>
            <person name="Culley D."/>
            <person name="Daum C."/>
            <person name="Ezra D."/>
            <person name="Gonzalez J."/>
            <person name="Henrissat B."/>
            <person name="Kuo A."/>
            <person name="Liang C."/>
            <person name="Lipzen A."/>
            <person name="Lutzoni F."/>
            <person name="Magnuson J."/>
            <person name="Mondo S."/>
            <person name="Nolan M."/>
            <person name="Ohm R."/>
            <person name="Pangilinan J."/>
            <person name="Park H.-J."/>
            <person name="Ramirez L."/>
            <person name="Alfaro M."/>
            <person name="Sun H."/>
            <person name="Tritt A."/>
            <person name="Yoshinaga Y."/>
            <person name="Zwiers L.-H."/>
            <person name="Turgeon B."/>
            <person name="Goodwin S."/>
            <person name="Spatafora J."/>
            <person name="Crous P."/>
            <person name="Grigoriev I."/>
        </authorList>
    </citation>
    <scope>NUCLEOTIDE SEQUENCE</scope>
    <source>
        <strain evidence="11">ATCC 16933</strain>
    </source>
</reference>
<dbReference type="PANTHER" id="PTHR12413">
    <property type="entry name" value="DOLICHYL GLYCOSYLTRANSFERASE"/>
    <property type="match status" value="1"/>
</dbReference>
<evidence type="ECO:0000313" key="12">
    <source>
        <dbReference type="Proteomes" id="UP000799766"/>
    </source>
</evidence>
<keyword evidence="6 10" id="KW-0812">Transmembrane</keyword>
<keyword evidence="7 10" id="KW-0256">Endoplasmic reticulum</keyword>
<feature type="transmembrane region" description="Helical" evidence="10">
    <location>
        <begin position="197"/>
        <end position="214"/>
    </location>
</feature>
<comment type="subcellular location">
    <subcellularLocation>
        <location evidence="1 10">Endoplasmic reticulum membrane</location>
        <topology evidence="1 10">Multi-pass membrane protein</topology>
    </subcellularLocation>
</comment>
<proteinExistence type="inferred from homology"/>
<feature type="transmembrane region" description="Helical" evidence="10">
    <location>
        <begin position="36"/>
        <end position="56"/>
    </location>
</feature>
<keyword evidence="5 10" id="KW-0808">Transferase</keyword>
<evidence type="ECO:0000256" key="9">
    <source>
        <dbReference type="ARBA" id="ARBA00023136"/>
    </source>
</evidence>
<feature type="transmembrane region" description="Helical" evidence="10">
    <location>
        <begin position="462"/>
        <end position="482"/>
    </location>
</feature>
<dbReference type="GO" id="GO:0005789">
    <property type="term" value="C:endoplasmic reticulum membrane"/>
    <property type="evidence" value="ECO:0007669"/>
    <property type="project" value="UniProtKB-SubCell"/>
</dbReference>
<evidence type="ECO:0000256" key="7">
    <source>
        <dbReference type="ARBA" id="ARBA00022824"/>
    </source>
</evidence>
<sequence length="585" mass="65463">MAPPSSHKPRRRRKHDDQPHFPLVSFLRPAKGESQWIVLPLILMAAGLFRWATAMWDYSGFQSPPMHGDFEAQRHWMEITTHLPITQWYFHDLEWWGLDYPPLTAYHSWLLGKVGAIINPSWFALYTSRGLDDPDLKVFMRATAFISEYLIYVPAVVIFLRRYSLQQGVNSWESSIALLAILMQPATMLIDHGHFQYNTVMLGLVVGSVSSMLARRALWGSVFFVGALGFKQMALFYAPAIFAYLLGVCLFPRPDILRLIKIGLVTILSFTALFAPLLLGATYHSYVSAPTSITSLPAPPLLSSLPFNPKPDAWYYPLLLQLAQSVHRIFPFARGLFEDKVANLWCALHHSIHKLSPRYSSAVLQRMALLATSTLITPPCMTLFLRPSRRLLPWALAATAWAFFLASFQVHEKNVILPLLPMSLLLGGEGGLAPPVRAWVGLANILGAWTMFPLLRRDGLAVPYAVLTGLWGWLLGLPPWSWECYRKSESKEASASAASPGAEVGWVTTALHAGLYAAMLGWHVLEACVEPPQGKPDLWIVLNVLVGTAGFGLCYLWCLWGLLVRSGLFEGWKDTGNQKEKEKSL</sequence>
<accession>A0A6A6P8A3</accession>
<keyword evidence="9 10" id="KW-0472">Membrane</keyword>
<dbReference type="PANTHER" id="PTHR12413:SF1">
    <property type="entry name" value="DOLICHYL PYROPHOSPHATE MAN9GLCNAC2 ALPHA-1,3-GLUCOSYLTRANSFERASE"/>
    <property type="match status" value="1"/>
</dbReference>
<name>A0A6A6P8A3_9PEZI</name>
<evidence type="ECO:0000256" key="6">
    <source>
        <dbReference type="ARBA" id="ARBA00022692"/>
    </source>
</evidence>
<organism evidence="11 12">
    <name type="scientific">Lineolata rhizophorae</name>
    <dbReference type="NCBI Taxonomy" id="578093"/>
    <lineage>
        <taxon>Eukaryota</taxon>
        <taxon>Fungi</taxon>
        <taxon>Dikarya</taxon>
        <taxon>Ascomycota</taxon>
        <taxon>Pezizomycotina</taxon>
        <taxon>Dothideomycetes</taxon>
        <taxon>Dothideomycetes incertae sedis</taxon>
        <taxon>Lineolatales</taxon>
        <taxon>Lineolataceae</taxon>
        <taxon>Lineolata</taxon>
    </lineage>
</organism>
<dbReference type="Proteomes" id="UP000799766">
    <property type="component" value="Unassembled WGS sequence"/>
</dbReference>
<evidence type="ECO:0000256" key="3">
    <source>
        <dbReference type="ARBA" id="ARBA00008715"/>
    </source>
</evidence>
<dbReference type="Pfam" id="PF03155">
    <property type="entry name" value="Alg6_Alg8"/>
    <property type="match status" value="2"/>
</dbReference>
<dbReference type="EC" id="2.4.1.-" evidence="10"/>
<dbReference type="OrthoDB" id="5589195at2759"/>
<evidence type="ECO:0000256" key="4">
    <source>
        <dbReference type="ARBA" id="ARBA00022676"/>
    </source>
</evidence>
<keyword evidence="12" id="KW-1185">Reference proteome</keyword>
<dbReference type="GO" id="GO:0042281">
    <property type="term" value="F:dolichyl pyrophosphate Man9GlcNAc2 alpha-1,3-glucosyltransferase activity"/>
    <property type="evidence" value="ECO:0007669"/>
    <property type="project" value="TreeGrafter"/>
</dbReference>
<feature type="transmembrane region" description="Helical" evidence="10">
    <location>
        <begin position="264"/>
        <end position="286"/>
    </location>
</feature>
<gene>
    <name evidence="11" type="ORF">BDY21DRAFT_384483</name>
</gene>
<dbReference type="AlphaFoldDB" id="A0A6A6P8A3"/>
<evidence type="ECO:0000313" key="11">
    <source>
        <dbReference type="EMBL" id="KAF2460078.1"/>
    </source>
</evidence>
<comment type="pathway">
    <text evidence="2 10">Protein modification; protein glycosylation.</text>
</comment>
<evidence type="ECO:0000256" key="8">
    <source>
        <dbReference type="ARBA" id="ARBA00022989"/>
    </source>
</evidence>
<feature type="transmembrane region" description="Helical" evidence="10">
    <location>
        <begin position="234"/>
        <end position="252"/>
    </location>
</feature>
<dbReference type="InterPro" id="IPR004856">
    <property type="entry name" value="Glyco_trans_ALG6/ALG8"/>
</dbReference>
<feature type="transmembrane region" description="Helical" evidence="10">
    <location>
        <begin position="391"/>
        <end position="408"/>
    </location>
</feature>
<evidence type="ECO:0000256" key="2">
    <source>
        <dbReference type="ARBA" id="ARBA00004922"/>
    </source>
</evidence>
<protein>
    <recommendedName>
        <fullName evidence="10">Alpha-1,3-glucosyltransferase</fullName>
        <ecNumber evidence="10">2.4.1.-</ecNumber>
    </recommendedName>
</protein>
<feature type="transmembrane region" description="Helical" evidence="10">
    <location>
        <begin position="367"/>
        <end position="385"/>
    </location>
</feature>
<keyword evidence="4 10" id="KW-0328">Glycosyltransferase</keyword>
<dbReference type="UniPathway" id="UPA00378"/>
<evidence type="ECO:0000256" key="1">
    <source>
        <dbReference type="ARBA" id="ARBA00004477"/>
    </source>
</evidence>
<evidence type="ECO:0000256" key="10">
    <source>
        <dbReference type="RuleBase" id="RU363110"/>
    </source>
</evidence>
<comment type="similarity">
    <text evidence="3 10">Belongs to the ALG6/ALG8 glucosyltransferase family.</text>
</comment>
<feature type="transmembrane region" description="Helical" evidence="10">
    <location>
        <begin position="138"/>
        <end position="160"/>
    </location>
</feature>
<feature type="transmembrane region" description="Helical" evidence="10">
    <location>
        <begin position="539"/>
        <end position="563"/>
    </location>
</feature>
<keyword evidence="8 10" id="KW-1133">Transmembrane helix</keyword>